<feature type="chain" id="PRO_5028889642" description="DUF5666 domain-containing protein" evidence="2">
    <location>
        <begin position="24"/>
        <end position="165"/>
    </location>
</feature>
<keyword evidence="2" id="KW-0732">Signal</keyword>
<protein>
    <recommendedName>
        <fullName evidence="5">DUF5666 domain-containing protein</fullName>
    </recommendedName>
</protein>
<dbReference type="EMBL" id="WQLB01000019">
    <property type="protein sequence ID" value="MVN87810.1"/>
    <property type="molecule type" value="Genomic_DNA"/>
</dbReference>
<dbReference type="Proteomes" id="UP000483286">
    <property type="component" value="Unassembled WGS sequence"/>
</dbReference>
<comment type="caution">
    <text evidence="3">The sequence shown here is derived from an EMBL/GenBank/DDBJ whole genome shotgun (WGS) entry which is preliminary data.</text>
</comment>
<organism evidence="3 4">
    <name type="scientific">Deinococcus arboris</name>
    <dbReference type="NCBI Taxonomy" id="2682977"/>
    <lineage>
        <taxon>Bacteria</taxon>
        <taxon>Thermotogati</taxon>
        <taxon>Deinococcota</taxon>
        <taxon>Deinococci</taxon>
        <taxon>Deinococcales</taxon>
        <taxon>Deinococcaceae</taxon>
        <taxon>Deinococcus</taxon>
    </lineage>
</organism>
<evidence type="ECO:0000256" key="1">
    <source>
        <dbReference type="SAM" id="MobiDB-lite"/>
    </source>
</evidence>
<keyword evidence="4" id="KW-1185">Reference proteome</keyword>
<proteinExistence type="predicted"/>
<dbReference type="PROSITE" id="PS51257">
    <property type="entry name" value="PROKAR_LIPOPROTEIN"/>
    <property type="match status" value="1"/>
</dbReference>
<feature type="compositionally biased region" description="Low complexity" evidence="1">
    <location>
        <begin position="21"/>
        <end position="56"/>
    </location>
</feature>
<dbReference type="RefSeq" id="WP_157459858.1">
    <property type="nucleotide sequence ID" value="NZ_WQLB01000019.1"/>
</dbReference>
<accession>A0A7C9HZD7</accession>
<name>A0A7C9HZD7_9DEIO</name>
<feature type="region of interest" description="Disordered" evidence="1">
    <location>
        <begin position="21"/>
        <end position="77"/>
    </location>
</feature>
<sequence length="165" mass="16799">MKPTLLALITAALLASCAPQDDATTDTTTDTTTTETTDTTSTDTTADTTTDTTDTGEVADDAADPGADSTLTNNDDANTSEELDMAAGDGLEGSVTDFDGTAQTFTLNENDANYAVTVGPDTVFEGAATSADEFFGTDRADANVAVEGDIDEAASTLNATKITLN</sequence>
<reference evidence="3 4" key="1">
    <citation type="submission" date="2019-12" db="EMBL/GenBank/DDBJ databases">
        <title>Deinococcus sp. HMF7620 Genome sequencing and assembly.</title>
        <authorList>
            <person name="Kang H."/>
            <person name="Kim H."/>
            <person name="Joh K."/>
        </authorList>
    </citation>
    <scope>NUCLEOTIDE SEQUENCE [LARGE SCALE GENOMIC DNA]</scope>
    <source>
        <strain evidence="3 4">HMF7620</strain>
    </source>
</reference>
<evidence type="ECO:0000313" key="4">
    <source>
        <dbReference type="Proteomes" id="UP000483286"/>
    </source>
</evidence>
<gene>
    <name evidence="3" type="ORF">GO986_13685</name>
</gene>
<evidence type="ECO:0000313" key="3">
    <source>
        <dbReference type="EMBL" id="MVN87810.1"/>
    </source>
</evidence>
<dbReference type="AlphaFoldDB" id="A0A7C9HZD7"/>
<feature type="signal peptide" evidence="2">
    <location>
        <begin position="1"/>
        <end position="23"/>
    </location>
</feature>
<evidence type="ECO:0008006" key="5">
    <source>
        <dbReference type="Google" id="ProtNLM"/>
    </source>
</evidence>
<evidence type="ECO:0000256" key="2">
    <source>
        <dbReference type="SAM" id="SignalP"/>
    </source>
</evidence>